<dbReference type="InterPro" id="IPR008259">
    <property type="entry name" value="FMN_hydac_DH_AS"/>
</dbReference>
<keyword evidence="6" id="KW-1185">Reference proteome</keyword>
<gene>
    <name evidence="5" type="ORF">R3Q16_14465</name>
</gene>
<reference evidence="5 6" key="1">
    <citation type="submission" date="2023-10" db="EMBL/GenBank/DDBJ databases">
        <title>Development of a sustainable strategy for remediation of hydrocarbon-contaminated territories based on the waste exchange concept.</title>
        <authorList>
            <person name="Krivoruchko A."/>
        </authorList>
    </citation>
    <scope>NUCLEOTIDE SEQUENCE [LARGE SCALE GENOMIC DNA]</scope>
    <source>
        <strain evidence="5 6">IEGM 1203</strain>
    </source>
</reference>
<dbReference type="PIRSF" id="PIRSF000138">
    <property type="entry name" value="Al-hdrx_acd_dh"/>
    <property type="match status" value="1"/>
</dbReference>
<dbReference type="PANTHER" id="PTHR10578">
    <property type="entry name" value="S -2-HYDROXY-ACID OXIDASE-RELATED"/>
    <property type="match status" value="1"/>
</dbReference>
<protein>
    <submittedName>
        <fullName evidence="5">Alpha-hydroxy-acid oxidizing protein</fullName>
    </submittedName>
</protein>
<comment type="similarity">
    <text evidence="3">Belongs to the FMN-dependent alpha-hydroxy acid dehydrogenase family.</text>
</comment>
<dbReference type="InterPro" id="IPR000262">
    <property type="entry name" value="FMN-dep_DH"/>
</dbReference>
<dbReference type="InterPro" id="IPR012133">
    <property type="entry name" value="Alpha-hydoxy_acid_DH_FMN"/>
</dbReference>
<accession>A0ABU4BUC9</accession>
<dbReference type="PROSITE" id="PS51349">
    <property type="entry name" value="FMN_HYDROXY_ACID_DH_2"/>
    <property type="match status" value="1"/>
</dbReference>
<dbReference type="InterPro" id="IPR013785">
    <property type="entry name" value="Aldolase_TIM"/>
</dbReference>
<sequence length="414" mass="42754">MDTTLANRPAIGGFGATVAVVTYFGNMQNEIYLSGLGGTVPSLPMTAAGLEAAAREQLSPEAFGYIAGSASTERTAASNLRAFEKHAIVPRMFRGAAAPDARDLSVEVLGTRLAAPILTAPVGVLGLVHDDAEVAVGSVTSELGIGSVLSTAASSTIEDVGAVSGDNWWYQLYWPADDELAESLVRRADIAGAKAIVVTADTPGMGWRPRDLELGHLPFLRAKGIANYLSDPVFRAKLATPPEESAEALQIAVLTWVSLFGNHAVRMADIAKLRQWTSLPIAVKGIVHPDDARAAVAAGADGIIVSNHGGRQVDGAISALDALGPIASAVGHEADILMDSGIRCGADVIIALALGAKAVLYGRPWVYGLGLAGADGVRHALRSLLADFDLTMGLAGVSSVGEIDRSLLVATSGH</sequence>
<evidence type="ECO:0000256" key="2">
    <source>
        <dbReference type="ARBA" id="ARBA00023002"/>
    </source>
</evidence>
<name>A0ABU4BUC9_RHOGO</name>
<evidence type="ECO:0000256" key="3">
    <source>
        <dbReference type="ARBA" id="ARBA00024042"/>
    </source>
</evidence>
<dbReference type="PANTHER" id="PTHR10578:SF143">
    <property type="entry name" value="FMN-DEPENDENT ALPHA-HYDROXY ACID DEHYDROGENASE PB1A11.03"/>
    <property type="match status" value="1"/>
</dbReference>
<evidence type="ECO:0000313" key="5">
    <source>
        <dbReference type="EMBL" id="MDV6267815.1"/>
    </source>
</evidence>
<dbReference type="InterPro" id="IPR037396">
    <property type="entry name" value="FMN_HAD"/>
</dbReference>
<dbReference type="Gene3D" id="3.20.20.70">
    <property type="entry name" value="Aldolase class I"/>
    <property type="match status" value="1"/>
</dbReference>
<evidence type="ECO:0000259" key="4">
    <source>
        <dbReference type="PROSITE" id="PS51349"/>
    </source>
</evidence>
<organism evidence="5 6">
    <name type="scientific">Rhodococcus globerulus</name>
    <dbReference type="NCBI Taxonomy" id="33008"/>
    <lineage>
        <taxon>Bacteria</taxon>
        <taxon>Bacillati</taxon>
        <taxon>Actinomycetota</taxon>
        <taxon>Actinomycetes</taxon>
        <taxon>Mycobacteriales</taxon>
        <taxon>Nocardiaceae</taxon>
        <taxon>Rhodococcus</taxon>
    </lineage>
</organism>
<comment type="caution">
    <text evidence="5">The sequence shown here is derived from an EMBL/GenBank/DDBJ whole genome shotgun (WGS) entry which is preliminary data.</text>
</comment>
<dbReference type="EMBL" id="JAWLKB010000005">
    <property type="protein sequence ID" value="MDV6267815.1"/>
    <property type="molecule type" value="Genomic_DNA"/>
</dbReference>
<keyword evidence="2" id="KW-0560">Oxidoreductase</keyword>
<dbReference type="SUPFAM" id="SSF51395">
    <property type="entry name" value="FMN-linked oxidoreductases"/>
    <property type="match status" value="1"/>
</dbReference>
<dbReference type="Pfam" id="PF01070">
    <property type="entry name" value="FMN_dh"/>
    <property type="match status" value="1"/>
</dbReference>
<evidence type="ECO:0000313" key="6">
    <source>
        <dbReference type="Proteomes" id="UP001185927"/>
    </source>
</evidence>
<comment type="cofactor">
    <cofactor evidence="1">
        <name>FMN</name>
        <dbReference type="ChEBI" id="CHEBI:58210"/>
    </cofactor>
</comment>
<proteinExistence type="inferred from homology"/>
<feature type="domain" description="FMN hydroxy acid dehydrogenase" evidence="4">
    <location>
        <begin position="39"/>
        <end position="413"/>
    </location>
</feature>
<dbReference type="PROSITE" id="PS00557">
    <property type="entry name" value="FMN_HYDROXY_ACID_DH_1"/>
    <property type="match status" value="1"/>
</dbReference>
<evidence type="ECO:0000256" key="1">
    <source>
        <dbReference type="ARBA" id="ARBA00001917"/>
    </source>
</evidence>
<dbReference type="Proteomes" id="UP001185927">
    <property type="component" value="Unassembled WGS sequence"/>
</dbReference>
<dbReference type="RefSeq" id="WP_095887663.1">
    <property type="nucleotide sequence ID" value="NZ_CP079698.1"/>
</dbReference>